<organism evidence="4 5">
    <name type="scientific">Notechis scutatus</name>
    <name type="common">mainland tiger snake</name>
    <dbReference type="NCBI Taxonomy" id="8663"/>
    <lineage>
        <taxon>Eukaryota</taxon>
        <taxon>Metazoa</taxon>
        <taxon>Chordata</taxon>
        <taxon>Craniata</taxon>
        <taxon>Vertebrata</taxon>
        <taxon>Euteleostomi</taxon>
        <taxon>Lepidosauria</taxon>
        <taxon>Squamata</taxon>
        <taxon>Bifurcata</taxon>
        <taxon>Unidentata</taxon>
        <taxon>Episquamata</taxon>
        <taxon>Toxicofera</taxon>
        <taxon>Serpentes</taxon>
        <taxon>Colubroidea</taxon>
        <taxon>Elapidae</taxon>
        <taxon>Hydrophiinae</taxon>
        <taxon>Notechis</taxon>
    </lineage>
</organism>
<dbReference type="PANTHER" id="PTHR47528:SF1">
    <property type="entry name" value="PARALEMMIN-3"/>
    <property type="match status" value="1"/>
</dbReference>
<dbReference type="InterPro" id="IPR024149">
    <property type="entry name" value="Paralemmin-3"/>
</dbReference>
<feature type="region of interest" description="Disordered" evidence="3">
    <location>
        <begin position="580"/>
        <end position="604"/>
    </location>
</feature>
<dbReference type="RefSeq" id="XP_026537744.1">
    <property type="nucleotide sequence ID" value="XM_026681959.1"/>
</dbReference>
<feature type="region of interest" description="Disordered" evidence="3">
    <location>
        <begin position="499"/>
        <end position="557"/>
    </location>
</feature>
<evidence type="ECO:0000256" key="2">
    <source>
        <dbReference type="SAM" id="Coils"/>
    </source>
</evidence>
<evidence type="ECO:0000313" key="4">
    <source>
        <dbReference type="Proteomes" id="UP000504612"/>
    </source>
</evidence>
<dbReference type="CTD" id="342979"/>
<feature type="region of interest" description="Disordered" evidence="3">
    <location>
        <begin position="679"/>
        <end position="716"/>
    </location>
</feature>
<keyword evidence="1 2" id="KW-0175">Coiled coil</keyword>
<protein>
    <submittedName>
        <fullName evidence="5">Paralemmin-3</fullName>
    </submittedName>
</protein>
<evidence type="ECO:0000256" key="1">
    <source>
        <dbReference type="ARBA" id="ARBA00023054"/>
    </source>
</evidence>
<dbReference type="InterPro" id="IPR004965">
    <property type="entry name" value="Paralemmin"/>
</dbReference>
<name>A0A6J1VCX8_9SAUR</name>
<feature type="region of interest" description="Disordered" evidence="3">
    <location>
        <begin position="729"/>
        <end position="783"/>
    </location>
</feature>
<dbReference type="PANTHER" id="PTHR47528">
    <property type="entry name" value="PARALEMMIN-3"/>
    <property type="match status" value="1"/>
</dbReference>
<feature type="compositionally biased region" description="Polar residues" evidence="3">
    <location>
        <begin position="535"/>
        <end position="557"/>
    </location>
</feature>
<evidence type="ECO:0000313" key="5">
    <source>
        <dbReference type="RefSeq" id="XP_026537744.1"/>
    </source>
</evidence>
<dbReference type="GO" id="GO:0008360">
    <property type="term" value="P:regulation of cell shape"/>
    <property type="evidence" value="ECO:0007669"/>
    <property type="project" value="InterPro"/>
</dbReference>
<proteinExistence type="predicted"/>
<evidence type="ECO:0000256" key="3">
    <source>
        <dbReference type="SAM" id="MobiDB-lite"/>
    </source>
</evidence>
<feature type="compositionally biased region" description="Polar residues" evidence="3">
    <location>
        <begin position="302"/>
        <end position="321"/>
    </location>
</feature>
<dbReference type="KEGG" id="nss:113421540"/>
<feature type="coiled-coil region" evidence="2">
    <location>
        <begin position="17"/>
        <end position="95"/>
    </location>
</feature>
<feature type="compositionally biased region" description="Polar residues" evidence="3">
    <location>
        <begin position="501"/>
        <end position="528"/>
    </location>
</feature>
<dbReference type="GO" id="GO:0016020">
    <property type="term" value="C:membrane"/>
    <property type="evidence" value="ECO:0007669"/>
    <property type="project" value="InterPro"/>
</dbReference>
<dbReference type="GeneID" id="113421540"/>
<feature type="region of interest" description="Disordered" evidence="3">
    <location>
        <begin position="908"/>
        <end position="934"/>
    </location>
</feature>
<feature type="compositionally biased region" description="Polar residues" evidence="3">
    <location>
        <begin position="733"/>
        <end position="753"/>
    </location>
</feature>
<keyword evidence="4" id="KW-1185">Reference proteome</keyword>
<reference evidence="5" key="1">
    <citation type="submission" date="2025-08" db="UniProtKB">
        <authorList>
            <consortium name="RefSeq"/>
        </authorList>
    </citation>
    <scope>IDENTIFICATION</scope>
</reference>
<feature type="compositionally biased region" description="Polar residues" evidence="3">
    <location>
        <begin position="761"/>
        <end position="770"/>
    </location>
</feature>
<accession>A0A6J1VCX8</accession>
<feature type="region of interest" description="Disordered" evidence="3">
    <location>
        <begin position="117"/>
        <end position="145"/>
    </location>
</feature>
<gene>
    <name evidence="5" type="primary">PALM3</name>
</gene>
<sequence length="947" mass="103808">MAESSLFAQRLHVLTERRRLQERILATRRELEEERLRVQRLKRKSLRERWLMEGTSMPADDKDHMSSLWKAESRVQDLEQDLSSLQSQMQDLDNMDLPEGQQQQPLKEVKPLDGIVKIDGTSSSSPEKGTTTETKLELASVSPQKPMEAAAKEQLENGDMSGDGISGNECSSEKTEVKVNPVTLEGGDFQPHQGKIEAAPTTKNLDPNEAPTAYQRKLAVEKMVIRDHLGQEVGSMDVVGQTQNFIRKEDELGDHDNIGNDCEEWNTSGSLCNVVDQKKTGCATENHLDCDLGSRDGPDGASPTSHDQQNPSNLLQDNANCFDSPRKQGDSEQGIGLLVKESVLMEMGQKELPEQNADKAEPARNLAICDVATEEAAGNQANHTQREEMQECHGSDTIMLEAAEEEEETKQSVSNHIILGQETITNPLEEAKLDPVMTSSSSDQIPSLSDTKVSLPEQNPLSFQETEILFLESEQSLLPNQSPSLLLDQSVSLQENKDSLLGQTPSSLPESLIASNPSSLQDHFSSPEQKAFSLQDDTTTQEPKGFLSNRTPLSISETTEKNLDQISTALQECSDSVVDQILPNSPDQLPSLPEKIPSSLHEGQRSPHILPTVLGQEQSVLEMKGSLLDIAPSVTNQLSPLSDQIMPLEEANNPSLEEVPVPLQVQMPTVTETQTLLLSEGDKFSSGQIPLTENEKKETPTTGPDQNPLAPQDQKLPFLDGKEVTGSLIDHSPLQNQTSSCLPEGSLQEQAQPTVVEHMSVSLQDQTSSLKETEETLPGKTSPFLVEKTPTLLAQTPTPNKDQGPILQETTVLDALSTVNQDSAQPLLDAAVNSENRELKEDRDANLASEAETTEIQENIAAEQQPLLNELKTTVTTQDISLGDQQQSKSGIQKHQGASIQEAPIYITTDGNPASCHLQPAASHQEEDQEQGQNRRKQKTCQCCLVM</sequence>
<dbReference type="Pfam" id="PF03285">
    <property type="entry name" value="Paralemmin"/>
    <property type="match status" value="1"/>
</dbReference>
<feature type="region of interest" description="Disordered" evidence="3">
    <location>
        <begin position="293"/>
        <end position="332"/>
    </location>
</feature>
<dbReference type="Proteomes" id="UP000504612">
    <property type="component" value="Unplaced"/>
</dbReference>
<dbReference type="AlphaFoldDB" id="A0A6J1VCX8"/>